<reference evidence="6 7" key="1">
    <citation type="submission" date="2019-01" db="EMBL/GenBank/DDBJ databases">
        <title>Draft genome sequence of Dictyobacter sp. Uno17.</title>
        <authorList>
            <person name="Wang C.M."/>
            <person name="Zheng Y."/>
            <person name="Sakai Y."/>
            <person name="Abe K."/>
            <person name="Yokota A."/>
            <person name="Yabe S."/>
        </authorList>
    </citation>
    <scope>NUCLEOTIDE SEQUENCE [LARGE SCALE GENOMIC DNA]</scope>
    <source>
        <strain evidence="6 7">Uno17</strain>
    </source>
</reference>
<dbReference type="OrthoDB" id="7584337at2"/>
<comment type="caution">
    <text evidence="6">The sequence shown here is derived from an EMBL/GenBank/DDBJ whole genome shotgun (WGS) entry which is preliminary data.</text>
</comment>
<dbReference type="PROSITE" id="PS50977">
    <property type="entry name" value="HTH_TETR_2"/>
    <property type="match status" value="1"/>
</dbReference>
<proteinExistence type="predicted"/>
<feature type="DNA-binding region" description="H-T-H motif" evidence="4">
    <location>
        <begin position="33"/>
        <end position="52"/>
    </location>
</feature>
<accession>A0A5A5TE32</accession>
<evidence type="ECO:0000256" key="4">
    <source>
        <dbReference type="PROSITE-ProRule" id="PRU00335"/>
    </source>
</evidence>
<evidence type="ECO:0000259" key="5">
    <source>
        <dbReference type="PROSITE" id="PS50977"/>
    </source>
</evidence>
<feature type="domain" description="HTH tetR-type" evidence="5">
    <location>
        <begin position="10"/>
        <end position="70"/>
    </location>
</feature>
<dbReference type="SUPFAM" id="SSF46689">
    <property type="entry name" value="Homeodomain-like"/>
    <property type="match status" value="1"/>
</dbReference>
<keyword evidence="1" id="KW-0805">Transcription regulation</keyword>
<gene>
    <name evidence="6" type="ORF">KDI_31410</name>
</gene>
<dbReference type="Gene3D" id="1.10.357.10">
    <property type="entry name" value="Tetracycline Repressor, domain 2"/>
    <property type="match status" value="1"/>
</dbReference>
<dbReference type="InterPro" id="IPR001647">
    <property type="entry name" value="HTH_TetR"/>
</dbReference>
<dbReference type="PANTHER" id="PTHR30055:SF234">
    <property type="entry name" value="HTH-TYPE TRANSCRIPTIONAL REGULATOR BETI"/>
    <property type="match status" value="1"/>
</dbReference>
<name>A0A5A5TE32_9CHLR</name>
<dbReference type="RefSeq" id="WP_149402508.1">
    <property type="nucleotide sequence ID" value="NZ_BIXY01000046.1"/>
</dbReference>
<protein>
    <recommendedName>
        <fullName evidence="5">HTH tetR-type domain-containing protein</fullName>
    </recommendedName>
</protein>
<evidence type="ECO:0000256" key="2">
    <source>
        <dbReference type="ARBA" id="ARBA00023125"/>
    </source>
</evidence>
<dbReference type="InterPro" id="IPR036271">
    <property type="entry name" value="Tet_transcr_reg_TetR-rel_C_sf"/>
</dbReference>
<dbReference type="Pfam" id="PF00440">
    <property type="entry name" value="TetR_N"/>
    <property type="match status" value="1"/>
</dbReference>
<keyword evidence="7" id="KW-1185">Reference proteome</keyword>
<dbReference type="PRINTS" id="PR00455">
    <property type="entry name" value="HTHTETR"/>
</dbReference>
<dbReference type="InterPro" id="IPR009057">
    <property type="entry name" value="Homeodomain-like_sf"/>
</dbReference>
<dbReference type="GO" id="GO:0000976">
    <property type="term" value="F:transcription cis-regulatory region binding"/>
    <property type="evidence" value="ECO:0007669"/>
    <property type="project" value="TreeGrafter"/>
</dbReference>
<dbReference type="GO" id="GO:0003700">
    <property type="term" value="F:DNA-binding transcription factor activity"/>
    <property type="evidence" value="ECO:0007669"/>
    <property type="project" value="TreeGrafter"/>
</dbReference>
<sequence>MEKRQVQRDPETQRRILDVAERLFLARGFKGVSMKDIAEEVKVTAAALYYYFPKGKQELFLNVIEHSMMNWTDQIFHGATAIPKLRQKLIYIAEAFSSFQISNAFTLLRDYEEYGGEKPKDRKPFQKALRQQLYLTEIFQQAIDTGEISLDLQASNYAEIFFGMVMGIQVGRHIRKGQQQQEAAPMSTTATATMIVHCLLDGISTRSNDT</sequence>
<organism evidence="6 7">
    <name type="scientific">Dictyobacter arantiisoli</name>
    <dbReference type="NCBI Taxonomy" id="2014874"/>
    <lineage>
        <taxon>Bacteria</taxon>
        <taxon>Bacillati</taxon>
        <taxon>Chloroflexota</taxon>
        <taxon>Ktedonobacteria</taxon>
        <taxon>Ktedonobacterales</taxon>
        <taxon>Dictyobacteraceae</taxon>
        <taxon>Dictyobacter</taxon>
    </lineage>
</organism>
<dbReference type="EMBL" id="BIXY01000046">
    <property type="protein sequence ID" value="GCF09577.1"/>
    <property type="molecule type" value="Genomic_DNA"/>
</dbReference>
<evidence type="ECO:0000313" key="7">
    <source>
        <dbReference type="Proteomes" id="UP000322530"/>
    </source>
</evidence>
<dbReference type="SUPFAM" id="SSF48498">
    <property type="entry name" value="Tetracyclin repressor-like, C-terminal domain"/>
    <property type="match status" value="1"/>
</dbReference>
<dbReference type="PANTHER" id="PTHR30055">
    <property type="entry name" value="HTH-TYPE TRANSCRIPTIONAL REGULATOR RUTR"/>
    <property type="match status" value="1"/>
</dbReference>
<evidence type="ECO:0000256" key="3">
    <source>
        <dbReference type="ARBA" id="ARBA00023163"/>
    </source>
</evidence>
<dbReference type="AlphaFoldDB" id="A0A5A5TE32"/>
<evidence type="ECO:0000313" key="6">
    <source>
        <dbReference type="EMBL" id="GCF09577.1"/>
    </source>
</evidence>
<evidence type="ECO:0000256" key="1">
    <source>
        <dbReference type="ARBA" id="ARBA00023015"/>
    </source>
</evidence>
<keyword evidence="3" id="KW-0804">Transcription</keyword>
<dbReference type="Gene3D" id="1.10.10.60">
    <property type="entry name" value="Homeodomain-like"/>
    <property type="match status" value="1"/>
</dbReference>
<dbReference type="InterPro" id="IPR050109">
    <property type="entry name" value="HTH-type_TetR-like_transc_reg"/>
</dbReference>
<keyword evidence="2 4" id="KW-0238">DNA-binding</keyword>
<dbReference type="Proteomes" id="UP000322530">
    <property type="component" value="Unassembled WGS sequence"/>
</dbReference>